<evidence type="ECO:0000313" key="4">
    <source>
        <dbReference type="Proteomes" id="UP001148313"/>
    </source>
</evidence>
<organism evidence="3 4">
    <name type="scientific">Hoeflea poritis</name>
    <dbReference type="NCBI Taxonomy" id="2993659"/>
    <lineage>
        <taxon>Bacteria</taxon>
        <taxon>Pseudomonadati</taxon>
        <taxon>Pseudomonadota</taxon>
        <taxon>Alphaproteobacteria</taxon>
        <taxon>Hyphomicrobiales</taxon>
        <taxon>Rhizobiaceae</taxon>
        <taxon>Hoeflea</taxon>
    </lineage>
</organism>
<feature type="domain" description="Creatinase N-terminal" evidence="2">
    <location>
        <begin position="7"/>
        <end position="170"/>
    </location>
</feature>
<dbReference type="EMBL" id="JAPJZH010000016">
    <property type="protein sequence ID" value="MDA4847848.1"/>
    <property type="molecule type" value="Genomic_DNA"/>
</dbReference>
<accession>A0ABT4VT05</accession>
<dbReference type="InterPro" id="IPR000994">
    <property type="entry name" value="Pept_M24"/>
</dbReference>
<feature type="domain" description="Peptidase M24" evidence="1">
    <location>
        <begin position="178"/>
        <end position="377"/>
    </location>
</feature>
<dbReference type="Pfam" id="PF01321">
    <property type="entry name" value="Creatinase_N"/>
    <property type="match status" value="1"/>
</dbReference>
<dbReference type="SUPFAM" id="SSF55920">
    <property type="entry name" value="Creatinase/aminopeptidase"/>
    <property type="match status" value="1"/>
</dbReference>
<gene>
    <name evidence="3" type="ORF">OOZ53_20990</name>
</gene>
<dbReference type="InterPro" id="IPR029149">
    <property type="entry name" value="Creatin/AminoP/Spt16_N"/>
</dbReference>
<dbReference type="Proteomes" id="UP001148313">
    <property type="component" value="Unassembled WGS sequence"/>
</dbReference>
<name>A0ABT4VT05_9HYPH</name>
<dbReference type="Pfam" id="PF00557">
    <property type="entry name" value="Peptidase_M24"/>
    <property type="match status" value="1"/>
</dbReference>
<evidence type="ECO:0000259" key="1">
    <source>
        <dbReference type="Pfam" id="PF00557"/>
    </source>
</evidence>
<dbReference type="InterPro" id="IPR050659">
    <property type="entry name" value="Peptidase_M24B"/>
</dbReference>
<dbReference type="InterPro" id="IPR036005">
    <property type="entry name" value="Creatinase/aminopeptidase-like"/>
</dbReference>
<dbReference type="RefSeq" id="WP_271091691.1">
    <property type="nucleotide sequence ID" value="NZ_JAPJZH010000016.1"/>
</dbReference>
<reference evidence="3" key="1">
    <citation type="submission" date="2022-11" db="EMBL/GenBank/DDBJ databases">
        <title>Hoeflea poritis sp. nov., isolated from scleractinian coral Porites lutea.</title>
        <authorList>
            <person name="Zhang G."/>
            <person name="Wei Q."/>
            <person name="Cai L."/>
        </authorList>
    </citation>
    <scope>NUCLEOTIDE SEQUENCE</scope>
    <source>
        <strain evidence="3">E7-10</strain>
    </source>
</reference>
<dbReference type="SUPFAM" id="SSF53092">
    <property type="entry name" value="Creatinase/prolidase N-terminal domain"/>
    <property type="match status" value="1"/>
</dbReference>
<dbReference type="Gene3D" id="3.90.230.10">
    <property type="entry name" value="Creatinase/methionine aminopeptidase superfamily"/>
    <property type="match status" value="1"/>
</dbReference>
<evidence type="ECO:0000313" key="3">
    <source>
        <dbReference type="EMBL" id="MDA4847848.1"/>
    </source>
</evidence>
<proteinExistence type="predicted"/>
<dbReference type="CDD" id="cd01066">
    <property type="entry name" value="APP_MetAP"/>
    <property type="match status" value="1"/>
</dbReference>
<evidence type="ECO:0000259" key="2">
    <source>
        <dbReference type="Pfam" id="PF01321"/>
    </source>
</evidence>
<sequence length="395" mass="43282">MLLNHGRLEDIAVEEGIDALIATSPENVTYSSNYWALSQWIRRGPQTYVVLPVADMKQSRIIAATSLIDLLADQDVWIDTVQRFGFFQADRAPDLTDDLDKRQAALYDLQADPSALEALKRAIGELKLEASVIGLDELGLLPGAWEELQAAFPRATFKKSSETFRRIRAIKTEAEIDRLRSAAQITERSIAAALSKAKEGATERELARAFHTQGILEDAMPVLGCIGFGGRGAMPNVQPSDRRLENGDVIRFDVGGRYQHYRADIARNAVLGTPCERTQKYHSALHTGVAEALALIKPGVAAKDIFLTAVAATRDAGIADYQRSHVGHGIGIDGYDLPILSADSTDIIEEGMVLCVETPYYELGWCGLQVEDTVVVRANGVETFMNTDGRLQVLQ</sequence>
<dbReference type="Gene3D" id="3.40.350.10">
    <property type="entry name" value="Creatinase/prolidase N-terminal domain"/>
    <property type="match status" value="1"/>
</dbReference>
<protein>
    <submittedName>
        <fullName evidence="3">Xaa-Pro peptidase family protein</fullName>
    </submittedName>
</protein>
<dbReference type="PANTHER" id="PTHR46112">
    <property type="entry name" value="AMINOPEPTIDASE"/>
    <property type="match status" value="1"/>
</dbReference>
<keyword evidence="4" id="KW-1185">Reference proteome</keyword>
<comment type="caution">
    <text evidence="3">The sequence shown here is derived from an EMBL/GenBank/DDBJ whole genome shotgun (WGS) entry which is preliminary data.</text>
</comment>
<dbReference type="InterPro" id="IPR000587">
    <property type="entry name" value="Creatinase_N"/>
</dbReference>
<dbReference type="PANTHER" id="PTHR46112:SF2">
    <property type="entry name" value="XAA-PRO AMINOPEPTIDASE P-RELATED"/>
    <property type="match status" value="1"/>
</dbReference>